<dbReference type="Proteomes" id="UP000295658">
    <property type="component" value="Unassembled WGS sequence"/>
</dbReference>
<feature type="transmembrane region" description="Helical" evidence="2">
    <location>
        <begin position="6"/>
        <end position="23"/>
    </location>
</feature>
<keyword evidence="2" id="KW-1133">Transmembrane helix</keyword>
<evidence type="ECO:0000313" key="4">
    <source>
        <dbReference type="Proteomes" id="UP000295658"/>
    </source>
</evidence>
<keyword evidence="1" id="KW-0175">Coiled coil</keyword>
<evidence type="ECO:0000256" key="2">
    <source>
        <dbReference type="SAM" id="Phobius"/>
    </source>
</evidence>
<organism evidence="3 4">
    <name type="scientific">Thermolongibacillus altinsuensis</name>
    <dbReference type="NCBI Taxonomy" id="575256"/>
    <lineage>
        <taxon>Bacteria</taxon>
        <taxon>Bacillati</taxon>
        <taxon>Bacillota</taxon>
        <taxon>Bacilli</taxon>
        <taxon>Bacillales</taxon>
        <taxon>Anoxybacillaceae</taxon>
        <taxon>Thermolongibacillus</taxon>
    </lineage>
</organism>
<evidence type="ECO:0000256" key="1">
    <source>
        <dbReference type="SAM" id="Coils"/>
    </source>
</evidence>
<dbReference type="InterPro" id="IPR024419">
    <property type="entry name" value="YvrJ"/>
</dbReference>
<dbReference type="RefSeq" id="WP_132948229.1">
    <property type="nucleotide sequence ID" value="NZ_BSVG01000008.1"/>
</dbReference>
<feature type="coiled-coil region" evidence="1">
    <location>
        <begin position="22"/>
        <end position="52"/>
    </location>
</feature>
<comment type="caution">
    <text evidence="3">The sequence shown here is derived from an EMBL/GenBank/DDBJ whole genome shotgun (WGS) entry which is preliminary data.</text>
</comment>
<dbReference type="EMBL" id="SLUL01000006">
    <property type="protein sequence ID" value="TCL49673.1"/>
    <property type="molecule type" value="Genomic_DNA"/>
</dbReference>
<name>A0A4R1QDQ5_9BACL</name>
<keyword evidence="2" id="KW-0812">Transmembrane</keyword>
<keyword evidence="2" id="KW-0472">Membrane</keyword>
<sequence>MEDWLNLIGNLGFPIVVTFYLLVRFERKIDNLTEAINKIADIIEERKDKQIER</sequence>
<dbReference type="OrthoDB" id="2662123at2"/>
<evidence type="ECO:0000313" key="3">
    <source>
        <dbReference type="EMBL" id="TCL49673.1"/>
    </source>
</evidence>
<reference evidence="3 4" key="1">
    <citation type="submission" date="2019-03" db="EMBL/GenBank/DDBJ databases">
        <title>Genomic Encyclopedia of Type Strains, Phase IV (KMG-IV): sequencing the most valuable type-strain genomes for metagenomic binning, comparative biology and taxonomic classification.</title>
        <authorList>
            <person name="Goeker M."/>
        </authorList>
    </citation>
    <scope>NUCLEOTIDE SEQUENCE [LARGE SCALE GENOMIC DNA]</scope>
    <source>
        <strain evidence="3 4">DSM 24979</strain>
    </source>
</reference>
<keyword evidence="4" id="KW-1185">Reference proteome</keyword>
<accession>A0A4R1QDQ5</accession>
<proteinExistence type="predicted"/>
<dbReference type="AlphaFoldDB" id="A0A4R1QDQ5"/>
<protein>
    <submittedName>
        <fullName evidence="3">YvrJ-like protein</fullName>
    </submittedName>
</protein>
<gene>
    <name evidence="3" type="ORF">EDD69_10624</name>
</gene>
<dbReference type="Pfam" id="PF12841">
    <property type="entry name" value="YvrJ"/>
    <property type="match status" value="1"/>
</dbReference>